<keyword evidence="2" id="KW-0812">Transmembrane</keyword>
<proteinExistence type="predicted"/>
<dbReference type="AlphaFoldDB" id="A0A9W6WSJ5"/>
<protein>
    <submittedName>
        <fullName evidence="4">Unnamed protein product</fullName>
    </submittedName>
</protein>
<keyword evidence="5" id="KW-1185">Reference proteome</keyword>
<organism evidence="4 5">
    <name type="scientific">Phytophthora lilii</name>
    <dbReference type="NCBI Taxonomy" id="2077276"/>
    <lineage>
        <taxon>Eukaryota</taxon>
        <taxon>Sar</taxon>
        <taxon>Stramenopiles</taxon>
        <taxon>Oomycota</taxon>
        <taxon>Peronosporomycetes</taxon>
        <taxon>Peronosporales</taxon>
        <taxon>Peronosporaceae</taxon>
        <taxon>Phytophthora</taxon>
    </lineage>
</organism>
<evidence type="ECO:0000256" key="2">
    <source>
        <dbReference type="SAM" id="Phobius"/>
    </source>
</evidence>
<dbReference type="Proteomes" id="UP001165083">
    <property type="component" value="Unassembled WGS sequence"/>
</dbReference>
<accession>A0A9W6WSJ5</accession>
<feature type="chain" id="PRO_5040767775" evidence="3">
    <location>
        <begin position="27"/>
        <end position="317"/>
    </location>
</feature>
<gene>
    <name evidence="4" type="ORF">Plil01_001053300</name>
</gene>
<feature type="transmembrane region" description="Helical" evidence="2">
    <location>
        <begin position="282"/>
        <end position="303"/>
    </location>
</feature>
<evidence type="ECO:0000256" key="3">
    <source>
        <dbReference type="SAM" id="SignalP"/>
    </source>
</evidence>
<dbReference type="EMBL" id="BSXW01000556">
    <property type="protein sequence ID" value="GMF25485.1"/>
    <property type="molecule type" value="Genomic_DNA"/>
</dbReference>
<feature type="signal peptide" evidence="3">
    <location>
        <begin position="1"/>
        <end position="26"/>
    </location>
</feature>
<evidence type="ECO:0000313" key="4">
    <source>
        <dbReference type="EMBL" id="GMF25485.1"/>
    </source>
</evidence>
<name>A0A9W6WSJ5_9STRA</name>
<comment type="caution">
    <text evidence="4">The sequence shown here is derived from an EMBL/GenBank/DDBJ whole genome shotgun (WGS) entry which is preliminary data.</text>
</comment>
<reference evidence="4" key="1">
    <citation type="submission" date="2023-04" db="EMBL/GenBank/DDBJ databases">
        <title>Phytophthora lilii NBRC 32176.</title>
        <authorList>
            <person name="Ichikawa N."/>
            <person name="Sato H."/>
            <person name="Tonouchi N."/>
        </authorList>
    </citation>
    <scope>NUCLEOTIDE SEQUENCE</scope>
    <source>
        <strain evidence="4">NBRC 32176</strain>
    </source>
</reference>
<dbReference type="OrthoDB" id="115579at2759"/>
<keyword evidence="2" id="KW-1133">Transmembrane helix</keyword>
<keyword evidence="3" id="KW-0732">Signal</keyword>
<evidence type="ECO:0000313" key="5">
    <source>
        <dbReference type="Proteomes" id="UP001165083"/>
    </source>
</evidence>
<evidence type="ECO:0000256" key="1">
    <source>
        <dbReference type="SAM" id="MobiDB-lite"/>
    </source>
</evidence>
<feature type="region of interest" description="Disordered" evidence="1">
    <location>
        <begin position="251"/>
        <end position="273"/>
    </location>
</feature>
<sequence length="317" mass="32885">MQLTTQFGTPLTTTLFLIAALASVIATELMSSTIIYQGDACSGTPLVVSVVDSVGCEAIDCSSFVTGSTTYSSIATCVDTERETYVANAFAGFSFLMIETYTKQCKVFMGANAYLASGECQVYDDTSDNLVIAKLNADGSASLEIYNDSSCSDTPFLGYMPNSETLSSHSCYKSYSVFYSGRGSSDGSSGSASDHQATTNVNAVGSTSNSLGFTGNSASFSGSSSLGLLTTESNNSAMDGSAVNAITIRDPSSAGEEENSDSGRKATVTVTPSESSGGINTGAIVGILVAYALLCGAACILCMDRMERLCRRLGLRR</sequence>
<keyword evidence="2" id="KW-0472">Membrane</keyword>